<dbReference type="EMBL" id="CYZU01000002">
    <property type="protein sequence ID" value="CUN70194.1"/>
    <property type="molecule type" value="Genomic_DNA"/>
</dbReference>
<dbReference type="AlphaFoldDB" id="A0A173Z1P7"/>
<accession>A0A173Z1P7</accession>
<dbReference type="RefSeq" id="WP_167702477.1">
    <property type="nucleotide sequence ID" value="NZ_CYZU01000002.1"/>
</dbReference>
<proteinExistence type="predicted"/>
<gene>
    <name evidence="1" type="ORF">ERS852491_00268</name>
</gene>
<protein>
    <submittedName>
        <fullName evidence="1">Uncharacterized protein</fullName>
    </submittedName>
</protein>
<sequence length="56" mass="6407">MANVIIPNEERRAEAEHVMKSYGVDSNDPAIREAAEIAAARTNEAVRMAENRRRYY</sequence>
<evidence type="ECO:0000313" key="1">
    <source>
        <dbReference type="EMBL" id="CUN70194.1"/>
    </source>
</evidence>
<dbReference type="Proteomes" id="UP000095544">
    <property type="component" value="Unassembled WGS sequence"/>
</dbReference>
<evidence type="ECO:0000313" key="2">
    <source>
        <dbReference type="Proteomes" id="UP000095544"/>
    </source>
</evidence>
<organism evidence="1 2">
    <name type="scientific">Faecalicatena contorta</name>
    <dbReference type="NCBI Taxonomy" id="39482"/>
    <lineage>
        <taxon>Bacteria</taxon>
        <taxon>Bacillati</taxon>
        <taxon>Bacillota</taxon>
        <taxon>Clostridia</taxon>
        <taxon>Lachnospirales</taxon>
        <taxon>Lachnospiraceae</taxon>
        <taxon>Faecalicatena</taxon>
    </lineage>
</organism>
<dbReference type="STRING" id="39482.ERS852491_00268"/>
<reference evidence="1 2" key="1">
    <citation type="submission" date="2015-09" db="EMBL/GenBank/DDBJ databases">
        <authorList>
            <consortium name="Pathogen Informatics"/>
        </authorList>
    </citation>
    <scope>NUCLEOTIDE SEQUENCE [LARGE SCALE GENOMIC DNA]</scope>
    <source>
        <strain evidence="1 2">2789STDY5834876</strain>
    </source>
</reference>
<name>A0A173Z1P7_9FIRM</name>